<evidence type="ECO:0000313" key="3">
    <source>
        <dbReference type="Proteomes" id="UP001501866"/>
    </source>
</evidence>
<dbReference type="EMBL" id="BAAAUH010000006">
    <property type="protein sequence ID" value="GAA3166458.1"/>
    <property type="molecule type" value="Genomic_DNA"/>
</dbReference>
<proteinExistence type="predicted"/>
<sequence length="63" mass="6646">MLCGRPGRGPVRAGPRDTGMINDRPWSPPRRAGGPSAAGPCTTAARARPQVTRVSSRLVRVLP</sequence>
<feature type="compositionally biased region" description="Low complexity" evidence="1">
    <location>
        <begin position="53"/>
        <end position="63"/>
    </location>
</feature>
<evidence type="ECO:0000313" key="2">
    <source>
        <dbReference type="EMBL" id="GAA3166458.1"/>
    </source>
</evidence>
<evidence type="ECO:0000256" key="1">
    <source>
        <dbReference type="SAM" id="MobiDB-lite"/>
    </source>
</evidence>
<accession>A0ABP6P3P4</accession>
<feature type="region of interest" description="Disordered" evidence="1">
    <location>
        <begin position="1"/>
        <end position="63"/>
    </location>
</feature>
<dbReference type="Proteomes" id="UP001501866">
    <property type="component" value="Unassembled WGS sequence"/>
</dbReference>
<feature type="compositionally biased region" description="Low complexity" evidence="1">
    <location>
        <begin position="1"/>
        <end position="13"/>
    </location>
</feature>
<keyword evidence="3" id="KW-1185">Reference proteome</keyword>
<name>A0ABP6P3P4_9ACTN</name>
<organism evidence="2 3">
    <name type="scientific">Streptomyces virens</name>
    <dbReference type="NCBI Taxonomy" id="285572"/>
    <lineage>
        <taxon>Bacteria</taxon>
        <taxon>Bacillati</taxon>
        <taxon>Actinomycetota</taxon>
        <taxon>Actinomycetes</taxon>
        <taxon>Kitasatosporales</taxon>
        <taxon>Streptomycetaceae</taxon>
        <taxon>Streptomyces</taxon>
    </lineage>
</organism>
<gene>
    <name evidence="2" type="ORF">GCM10010451_13280</name>
</gene>
<reference evidence="3" key="1">
    <citation type="journal article" date="2019" name="Int. J. Syst. Evol. Microbiol.">
        <title>The Global Catalogue of Microorganisms (GCM) 10K type strain sequencing project: providing services to taxonomists for standard genome sequencing and annotation.</title>
        <authorList>
            <consortium name="The Broad Institute Genomics Platform"/>
            <consortium name="The Broad Institute Genome Sequencing Center for Infectious Disease"/>
            <person name="Wu L."/>
            <person name="Ma J."/>
        </authorList>
    </citation>
    <scope>NUCLEOTIDE SEQUENCE [LARGE SCALE GENOMIC DNA]</scope>
    <source>
        <strain evidence="3">JCM 9095</strain>
    </source>
</reference>
<protein>
    <submittedName>
        <fullName evidence="2">Uncharacterized protein</fullName>
    </submittedName>
</protein>
<comment type="caution">
    <text evidence="2">The sequence shown here is derived from an EMBL/GenBank/DDBJ whole genome shotgun (WGS) entry which is preliminary data.</text>
</comment>